<organism evidence="2 3">
    <name type="scientific">Trifolium medium</name>
    <dbReference type="NCBI Taxonomy" id="97028"/>
    <lineage>
        <taxon>Eukaryota</taxon>
        <taxon>Viridiplantae</taxon>
        <taxon>Streptophyta</taxon>
        <taxon>Embryophyta</taxon>
        <taxon>Tracheophyta</taxon>
        <taxon>Spermatophyta</taxon>
        <taxon>Magnoliopsida</taxon>
        <taxon>eudicotyledons</taxon>
        <taxon>Gunneridae</taxon>
        <taxon>Pentapetalae</taxon>
        <taxon>rosids</taxon>
        <taxon>fabids</taxon>
        <taxon>Fabales</taxon>
        <taxon>Fabaceae</taxon>
        <taxon>Papilionoideae</taxon>
        <taxon>50 kb inversion clade</taxon>
        <taxon>NPAAA clade</taxon>
        <taxon>Hologalegina</taxon>
        <taxon>IRL clade</taxon>
        <taxon>Trifolieae</taxon>
        <taxon>Trifolium</taxon>
    </lineage>
</organism>
<reference evidence="2 3" key="1">
    <citation type="journal article" date="2018" name="Front. Plant Sci.">
        <title>Red Clover (Trifolium pratense) and Zigzag Clover (T. medium) - A Picture of Genomic Similarities and Differences.</title>
        <authorList>
            <person name="Dluhosova J."/>
            <person name="Istvanek J."/>
            <person name="Nedelnik J."/>
            <person name="Repkova J."/>
        </authorList>
    </citation>
    <scope>NUCLEOTIDE SEQUENCE [LARGE SCALE GENOMIC DNA]</scope>
    <source>
        <strain evidence="3">cv. 10/8</strain>
        <tissue evidence="2">Leaf</tissue>
    </source>
</reference>
<dbReference type="AlphaFoldDB" id="A0A392NDS2"/>
<evidence type="ECO:0000313" key="3">
    <source>
        <dbReference type="Proteomes" id="UP000265520"/>
    </source>
</evidence>
<keyword evidence="3" id="KW-1185">Reference proteome</keyword>
<feature type="region of interest" description="Disordered" evidence="1">
    <location>
        <begin position="1"/>
        <end position="38"/>
    </location>
</feature>
<proteinExistence type="predicted"/>
<gene>
    <name evidence="2" type="ORF">A2U01_0019015</name>
</gene>
<dbReference type="EMBL" id="LXQA010036485">
    <property type="protein sequence ID" value="MCH98016.1"/>
    <property type="molecule type" value="Genomic_DNA"/>
</dbReference>
<evidence type="ECO:0000313" key="2">
    <source>
        <dbReference type="EMBL" id="MCH98016.1"/>
    </source>
</evidence>
<protein>
    <submittedName>
        <fullName evidence="2">Uncharacterized protein</fullName>
    </submittedName>
</protein>
<comment type="caution">
    <text evidence="2">The sequence shown here is derived from an EMBL/GenBank/DDBJ whole genome shotgun (WGS) entry which is preliminary data.</text>
</comment>
<sequence length="250" mass="28594">MQETKTEGKCWDDSDEDEPEEYGNYALMAKEESSPSSHELPILTTLDITTAQYKKTVEEMSTEMLNIHTSMMATTEELTRLLNVNCELEDKNEKLSLMLVSFESVKQDNEYLKNKLDYAEKVEAELKAKLAENELKIKAYQNLATLLSCFHEKVTGNTKVGIGLDYESLKKKKHVKNKEKKVNMSAPKVLQTVDNPLFKHSKVDFDEEFLIIKQEIYEEDQQTEEASTPSSRGTQASSKIEMYQSPAQVK</sequence>
<evidence type="ECO:0000256" key="1">
    <source>
        <dbReference type="SAM" id="MobiDB-lite"/>
    </source>
</evidence>
<feature type="region of interest" description="Disordered" evidence="1">
    <location>
        <begin position="219"/>
        <end position="250"/>
    </location>
</feature>
<feature type="compositionally biased region" description="Basic and acidic residues" evidence="1">
    <location>
        <begin position="1"/>
        <end position="12"/>
    </location>
</feature>
<feature type="compositionally biased region" description="Polar residues" evidence="1">
    <location>
        <begin position="224"/>
        <end position="238"/>
    </location>
</feature>
<dbReference type="Proteomes" id="UP000265520">
    <property type="component" value="Unassembled WGS sequence"/>
</dbReference>
<name>A0A392NDS2_9FABA</name>
<accession>A0A392NDS2</accession>